<evidence type="ECO:0000256" key="6">
    <source>
        <dbReference type="SAM" id="MobiDB-lite"/>
    </source>
</evidence>
<comment type="subcellular location">
    <subcellularLocation>
        <location evidence="1">Cytoplasm</location>
    </subcellularLocation>
</comment>
<dbReference type="GO" id="GO:0005634">
    <property type="term" value="C:nucleus"/>
    <property type="evidence" value="ECO:0007669"/>
    <property type="project" value="UniProtKB-SubCell"/>
</dbReference>
<dbReference type="Pfam" id="PF02985">
    <property type="entry name" value="HEAT"/>
    <property type="match status" value="1"/>
</dbReference>
<evidence type="ECO:0000256" key="2">
    <source>
        <dbReference type="ARBA" id="ARBA00022448"/>
    </source>
</evidence>
<evidence type="ECO:0000313" key="8">
    <source>
        <dbReference type="Proteomes" id="UP001165065"/>
    </source>
</evidence>
<dbReference type="InterPro" id="IPR000357">
    <property type="entry name" value="HEAT"/>
</dbReference>
<dbReference type="GO" id="GO:0006606">
    <property type="term" value="P:protein import into nucleus"/>
    <property type="evidence" value="ECO:0007669"/>
    <property type="project" value="InterPro"/>
</dbReference>
<dbReference type="InterPro" id="IPR016024">
    <property type="entry name" value="ARM-type_fold"/>
</dbReference>
<dbReference type="EMBL" id="BRYA01000101">
    <property type="protein sequence ID" value="GMI39408.1"/>
    <property type="molecule type" value="Genomic_DNA"/>
</dbReference>
<evidence type="ECO:0000313" key="7">
    <source>
        <dbReference type="EMBL" id="GMI39408.1"/>
    </source>
</evidence>
<dbReference type="Gene3D" id="1.25.10.10">
    <property type="entry name" value="Leucine-rich Repeat Variant"/>
    <property type="match status" value="1"/>
</dbReference>
<protein>
    <recommendedName>
        <fullName evidence="9">Importin N-terminal domain-containing protein</fullName>
    </recommendedName>
</protein>
<dbReference type="SUPFAM" id="SSF48371">
    <property type="entry name" value="ARM repeat"/>
    <property type="match status" value="1"/>
</dbReference>
<keyword evidence="2" id="KW-0813">Transport</keyword>
<keyword evidence="5" id="KW-0653">Protein transport</keyword>
<dbReference type="Gene3D" id="3.40.50.12480">
    <property type="match status" value="1"/>
</dbReference>
<dbReference type="InterPro" id="IPR011989">
    <property type="entry name" value="ARM-like"/>
</dbReference>
<keyword evidence="4" id="KW-0677">Repeat</keyword>
<evidence type="ECO:0000256" key="1">
    <source>
        <dbReference type="ARBA" id="ARBA00004496"/>
    </source>
</evidence>
<feature type="region of interest" description="Disordered" evidence="6">
    <location>
        <begin position="297"/>
        <end position="342"/>
    </location>
</feature>
<proteinExistence type="predicted"/>
<name>A0A9W7GBR0_9STRA</name>
<reference evidence="8" key="1">
    <citation type="journal article" date="2023" name="Commun. Biol.">
        <title>Genome analysis of Parmales, the sister group of diatoms, reveals the evolutionary specialization of diatoms from phago-mixotrophs to photoautotrophs.</title>
        <authorList>
            <person name="Ban H."/>
            <person name="Sato S."/>
            <person name="Yoshikawa S."/>
            <person name="Yamada K."/>
            <person name="Nakamura Y."/>
            <person name="Ichinomiya M."/>
            <person name="Sato N."/>
            <person name="Blanc-Mathieu R."/>
            <person name="Endo H."/>
            <person name="Kuwata A."/>
            <person name="Ogata H."/>
        </authorList>
    </citation>
    <scope>NUCLEOTIDE SEQUENCE [LARGE SCALE GENOMIC DNA]</scope>
</reference>
<organism evidence="7 8">
    <name type="scientific">Triparma columacea</name>
    <dbReference type="NCBI Taxonomy" id="722753"/>
    <lineage>
        <taxon>Eukaryota</taxon>
        <taxon>Sar</taxon>
        <taxon>Stramenopiles</taxon>
        <taxon>Ochrophyta</taxon>
        <taxon>Bolidophyceae</taxon>
        <taxon>Parmales</taxon>
        <taxon>Triparmaceae</taxon>
        <taxon>Triparma</taxon>
    </lineage>
</organism>
<comment type="caution">
    <text evidence="7">The sequence shown here is derived from an EMBL/GenBank/DDBJ whole genome shotgun (WGS) entry which is preliminary data.</text>
</comment>
<dbReference type="PANTHER" id="PTHR10527">
    <property type="entry name" value="IMPORTIN BETA"/>
    <property type="match status" value="1"/>
</dbReference>
<feature type="compositionally biased region" description="Acidic residues" evidence="6">
    <location>
        <begin position="322"/>
        <end position="339"/>
    </location>
</feature>
<keyword evidence="8" id="KW-1185">Reference proteome</keyword>
<sequence length="744" mass="81518">MATPVAGPQVLLAVEAVTDVSNYSSHKAALNALDSSICQSNESYSYFILNFIRITAAFAGSPEPAKLQTAITALYLFKNKLSQFKTFPLIHWPTLLQTLSTMLSTTSPATLTPALKCILKISSDDPNLLDSPALNHPLNTILPLMTSYLSHPSPPVTKLALEILSTYIPTFPNAMASSMNDILTALSSIASHQDPGVRKRVCEILGSFTVHRPMYVSGRLPGIAEFMVGRVVDGDRDVRMKATEFWMNLLHPGSYGTEGGEEGKVGREVWEKQGCMERVVPMLLGNVVYTEEEREGILERNEEEDEGRNVKPIFHKGRGRGEEEEDEDDEEEGFDDGEDGSWSLRKASAQTLDFASAVSEPDKLLGILLPELQKGLSDQDPWVREAAILSLGAIGGSTATGRKMEAYLPQIYPFLCQQLTAPLPQLAAVAAWAMSRYVGWVCYIDESGGERGKLGRHVGMLVNAGMGKSGKVRSAVVGSLAAAVEVAGGEHIEPLLNEMYPVLSKCLEVYEGRARIGLYDLLGCIADECGFAAGEGGRGELWVPQIMARWKVLHSLSQHKDWQTEEKQAEVRGELLRLLRLLECVACGAAGMGMGFAQWGREALEMWVKVVNNALWSFGELCLRCMGQPAPLLPFQDKILSAIIPLLMSQQVGIEENASAYGAFWGCSSLVAITIPDGVTEIGGEDFSGCSSLATIVWQCEWERSVDCKWTMCRCFYLHMYPALTFATSPRGIKKHLLVLILFY</sequence>
<dbReference type="GO" id="GO:0005737">
    <property type="term" value="C:cytoplasm"/>
    <property type="evidence" value="ECO:0007669"/>
    <property type="project" value="UniProtKB-SubCell"/>
</dbReference>
<evidence type="ECO:0000256" key="4">
    <source>
        <dbReference type="ARBA" id="ARBA00022737"/>
    </source>
</evidence>
<dbReference type="AlphaFoldDB" id="A0A9W7GBR0"/>
<keyword evidence="3" id="KW-0963">Cytoplasm</keyword>
<evidence type="ECO:0000256" key="3">
    <source>
        <dbReference type="ARBA" id="ARBA00022490"/>
    </source>
</evidence>
<dbReference type="Proteomes" id="UP001165065">
    <property type="component" value="Unassembled WGS sequence"/>
</dbReference>
<gene>
    <name evidence="7" type="ORF">TrCOL_g4497</name>
</gene>
<evidence type="ECO:0008006" key="9">
    <source>
        <dbReference type="Google" id="ProtNLM"/>
    </source>
</evidence>
<evidence type="ECO:0000256" key="5">
    <source>
        <dbReference type="ARBA" id="ARBA00022927"/>
    </source>
</evidence>
<dbReference type="OrthoDB" id="951172at2759"/>
<accession>A0A9W7GBR0</accession>
<dbReference type="InterPro" id="IPR040122">
    <property type="entry name" value="Importin_beta"/>
</dbReference>